<keyword evidence="2" id="KW-1185">Reference proteome</keyword>
<dbReference type="Proteomes" id="UP000093807">
    <property type="component" value="Unassembled WGS sequence"/>
</dbReference>
<reference evidence="1 2" key="1">
    <citation type="submission" date="2016-06" db="EMBL/GenBank/DDBJ databases">
        <title>Draft genome sequence of Flavobacterium succinicans strain DD5b.</title>
        <authorList>
            <person name="Poehlein A."/>
            <person name="Daniel R."/>
            <person name="Simeonova D.D."/>
        </authorList>
    </citation>
    <scope>NUCLEOTIDE SEQUENCE [LARGE SCALE GENOMIC DNA]</scope>
    <source>
        <strain evidence="1 2">DD5b</strain>
    </source>
</reference>
<accession>A0A199XSC8</accession>
<protein>
    <submittedName>
        <fullName evidence="1">Uncharacterized protein</fullName>
    </submittedName>
</protein>
<evidence type="ECO:0000313" key="2">
    <source>
        <dbReference type="Proteomes" id="UP000093807"/>
    </source>
</evidence>
<organism evidence="1 2">
    <name type="scientific">Flavobacterium succinicans</name>
    <dbReference type="NCBI Taxonomy" id="29536"/>
    <lineage>
        <taxon>Bacteria</taxon>
        <taxon>Pseudomonadati</taxon>
        <taxon>Bacteroidota</taxon>
        <taxon>Flavobacteriia</taxon>
        <taxon>Flavobacteriales</taxon>
        <taxon>Flavobacteriaceae</taxon>
        <taxon>Flavobacterium</taxon>
    </lineage>
</organism>
<proteinExistence type="predicted"/>
<comment type="caution">
    <text evidence="1">The sequence shown here is derived from an EMBL/GenBank/DDBJ whole genome shotgun (WGS) entry which is preliminary data.</text>
</comment>
<gene>
    <name evidence="1" type="ORF">FLB_10500</name>
</gene>
<sequence>MPSILYLKGPTPLLGSMVTSMIPVASPLHLIDCFSARFKITGYTIGLITTLLVSAVQAVGKLESVILNL</sequence>
<dbReference type="EMBL" id="JMTM01000020">
    <property type="protein sequence ID" value="OAZ04550.1"/>
    <property type="molecule type" value="Genomic_DNA"/>
</dbReference>
<evidence type="ECO:0000313" key="1">
    <source>
        <dbReference type="EMBL" id="OAZ04550.1"/>
    </source>
</evidence>
<name>A0A199XSC8_9FLAO</name>
<dbReference type="AlphaFoldDB" id="A0A199XSC8"/>